<dbReference type="EMBL" id="FCOW01000004">
    <property type="protein sequence ID" value="CVK18534.1"/>
    <property type="molecule type" value="Genomic_DNA"/>
</dbReference>
<sequence>MRLKPLYKYIYLAVARKENTACAKPLATAQTDVALILLLRKLYFLLGQKNREGDSLLYFCIACGKIL</sequence>
<evidence type="ECO:0000313" key="2">
    <source>
        <dbReference type="Proteomes" id="UP000245702"/>
    </source>
</evidence>
<accession>A0ABP2C597</accession>
<gene>
    <name evidence="1" type="ORF">SSPH_01178</name>
</gene>
<organism evidence="1 2">
    <name type="scientific">Sporomusa sphaeroides DSM 2875</name>
    <dbReference type="NCBI Taxonomy" id="1337886"/>
    <lineage>
        <taxon>Bacteria</taxon>
        <taxon>Bacillati</taxon>
        <taxon>Bacillota</taxon>
        <taxon>Negativicutes</taxon>
        <taxon>Selenomonadales</taxon>
        <taxon>Sporomusaceae</taxon>
        <taxon>Sporomusa</taxon>
    </lineage>
</organism>
<comment type="caution">
    <text evidence="1">The sequence shown here is derived from an EMBL/GenBank/DDBJ whole genome shotgun (WGS) entry which is preliminary data.</text>
</comment>
<name>A0ABP2C597_9FIRM</name>
<dbReference type="Proteomes" id="UP000245702">
    <property type="component" value="Unassembled WGS sequence"/>
</dbReference>
<proteinExistence type="predicted"/>
<keyword evidence="2" id="KW-1185">Reference proteome</keyword>
<protein>
    <submittedName>
        <fullName evidence="1">Uncharacterized protein</fullName>
    </submittedName>
</protein>
<reference evidence="1 2" key="1">
    <citation type="submission" date="2016-01" db="EMBL/GenBank/DDBJ databases">
        <authorList>
            <person name="Brown R."/>
        </authorList>
    </citation>
    <scope>NUCLEOTIDE SEQUENCE [LARGE SCALE GENOMIC DNA]</scope>
    <source>
        <strain evidence="1">Sporomusa sphaeroides DSM 2875</strain>
    </source>
</reference>
<evidence type="ECO:0000313" key="1">
    <source>
        <dbReference type="EMBL" id="CVK18534.1"/>
    </source>
</evidence>